<evidence type="ECO:0000259" key="3">
    <source>
        <dbReference type="Pfam" id="PF07992"/>
    </source>
</evidence>
<proteinExistence type="predicted"/>
<dbReference type="Gene3D" id="3.50.50.60">
    <property type="entry name" value="FAD/NAD(P)-binding domain"/>
    <property type="match status" value="2"/>
</dbReference>
<dbReference type="Gene3D" id="1.10.10.1100">
    <property type="entry name" value="BFD-like [2Fe-2S]-binding domain"/>
    <property type="match status" value="1"/>
</dbReference>
<dbReference type="CDD" id="cd19946">
    <property type="entry name" value="GlpA-like_Fer2_BFD-like"/>
    <property type="match status" value="1"/>
</dbReference>
<dbReference type="PANTHER" id="PTHR42949:SF3">
    <property type="entry name" value="ANAEROBIC GLYCEROL-3-PHOSPHATE DEHYDROGENASE SUBUNIT B"/>
    <property type="match status" value="1"/>
</dbReference>
<evidence type="ECO:0000256" key="1">
    <source>
        <dbReference type="ARBA" id="ARBA00023002"/>
    </source>
</evidence>
<keyword evidence="5" id="KW-1185">Reference proteome</keyword>
<dbReference type="EMBL" id="JAESVA010000011">
    <property type="protein sequence ID" value="MCB8883116.1"/>
    <property type="molecule type" value="Genomic_DNA"/>
</dbReference>
<evidence type="ECO:0000256" key="2">
    <source>
        <dbReference type="SAM" id="MobiDB-lite"/>
    </source>
</evidence>
<feature type="domain" description="FAD/NAD(P)-binding" evidence="3">
    <location>
        <begin position="22"/>
        <end position="332"/>
    </location>
</feature>
<evidence type="ECO:0000313" key="5">
    <source>
        <dbReference type="Proteomes" id="UP000721844"/>
    </source>
</evidence>
<dbReference type="Proteomes" id="UP000721844">
    <property type="component" value="Unassembled WGS sequence"/>
</dbReference>
<dbReference type="PRINTS" id="PR00411">
    <property type="entry name" value="PNDRDTASEI"/>
</dbReference>
<name>A0A963Z5W1_9PROT</name>
<dbReference type="Pfam" id="PF07992">
    <property type="entry name" value="Pyr_redox_2"/>
    <property type="match status" value="1"/>
</dbReference>
<comment type="caution">
    <text evidence="4">The sequence shown here is derived from an EMBL/GenBank/DDBJ whole genome shotgun (WGS) entry which is preliminary data.</text>
</comment>
<evidence type="ECO:0000313" key="4">
    <source>
        <dbReference type="EMBL" id="MCB8883116.1"/>
    </source>
</evidence>
<dbReference type="RefSeq" id="WP_227309773.1">
    <property type="nucleotide sequence ID" value="NZ_JAESVA010000011.1"/>
</dbReference>
<dbReference type="InterPro" id="IPR051691">
    <property type="entry name" value="Metab_Enz_Cyan_OpOx_G3PDH"/>
</dbReference>
<keyword evidence="1" id="KW-0560">Oxidoreductase</keyword>
<dbReference type="PRINTS" id="PR00368">
    <property type="entry name" value="FADPNR"/>
</dbReference>
<sequence>MSFRPDPKSIAGTNLPVAERAEVLVIGGGPAGMAAAMQAASEGRSVILVDENPIGLETMAENLPLHFGSGMTGAVRNRNAMLEAVAGAMPALEDCLAAGVDVRLGTACWGIYAPGPDIGWLAGPVAGLMDGARSWMIGAERIVVAAGQRDMGLAFPGWEKDGVMGILAAERLAVFYGALQPRRLVVLGTGTETLQSALALQAAGATILAVVEVGQAPLGAPAMLTALAAKGTRLISGHAPKQAEGGAAVEALVLRPVDDDGHGQGGADIRIACDGVLLGVGQVPVVELLDAAGCRMVFDPARGGIVPELDARQGTSKPGIYAAGNCAGIWPAKTLDTAIARGEGQRAASALPGAAGEHSPPDGQVGEDRLAWVRATVLDAGDSLHVCQCEEVTAREILELRPPRYLGVDQLADGLPQSNRRDLRSLLGDHPHPDQVKRLTRAGMGPCQGRRCREQVAALLALASDLPYGAIRPASHRAPVRPMPLRLAALTNVETDAMARHWDTWFGMPAQYVPFWSVPARYTAATRSGDTEGASE</sequence>
<reference evidence="4 5" key="1">
    <citation type="journal article" date="2021" name="Microorganisms">
        <title>Acidisoma silvae sp. nov. and Acidisomacellulosilytica sp. nov., Two Acidophilic Bacteria Isolated from Decaying Wood, Hydrolyzing Cellulose and Producing Poly-3-hydroxybutyrate.</title>
        <authorList>
            <person name="Mieszkin S."/>
            <person name="Pouder E."/>
            <person name="Uroz S."/>
            <person name="Simon-Colin C."/>
            <person name="Alain K."/>
        </authorList>
    </citation>
    <scope>NUCLEOTIDE SEQUENCE [LARGE SCALE GENOMIC DNA]</scope>
    <source>
        <strain evidence="4 5">HW T5.17</strain>
    </source>
</reference>
<dbReference type="SUPFAM" id="SSF51905">
    <property type="entry name" value="FAD/NAD(P)-binding domain"/>
    <property type="match status" value="1"/>
</dbReference>
<dbReference type="InterPro" id="IPR041854">
    <property type="entry name" value="BFD-like_2Fe2S-bd_dom_sf"/>
</dbReference>
<gene>
    <name evidence="4" type="ORF">ACELLULO517_22900</name>
</gene>
<organism evidence="4 5">
    <name type="scientific">Acidisoma cellulosilyticum</name>
    <dbReference type="NCBI Taxonomy" id="2802395"/>
    <lineage>
        <taxon>Bacteria</taxon>
        <taxon>Pseudomonadati</taxon>
        <taxon>Pseudomonadota</taxon>
        <taxon>Alphaproteobacteria</taxon>
        <taxon>Acetobacterales</taxon>
        <taxon>Acidocellaceae</taxon>
        <taxon>Acidisoma</taxon>
    </lineage>
</organism>
<protein>
    <submittedName>
        <fullName evidence="4">FAD-dependent oxidoreductase</fullName>
    </submittedName>
</protein>
<feature type="region of interest" description="Disordered" evidence="2">
    <location>
        <begin position="344"/>
        <end position="365"/>
    </location>
</feature>
<dbReference type="AlphaFoldDB" id="A0A963Z5W1"/>
<dbReference type="PANTHER" id="PTHR42949">
    <property type="entry name" value="ANAEROBIC GLYCEROL-3-PHOSPHATE DEHYDROGENASE SUBUNIT B"/>
    <property type="match status" value="1"/>
</dbReference>
<dbReference type="InterPro" id="IPR036188">
    <property type="entry name" value="FAD/NAD-bd_sf"/>
</dbReference>
<accession>A0A963Z5W1</accession>
<dbReference type="GO" id="GO:0016491">
    <property type="term" value="F:oxidoreductase activity"/>
    <property type="evidence" value="ECO:0007669"/>
    <property type="project" value="UniProtKB-KW"/>
</dbReference>
<dbReference type="InterPro" id="IPR023753">
    <property type="entry name" value="FAD/NAD-binding_dom"/>
</dbReference>